<evidence type="ECO:0000256" key="1">
    <source>
        <dbReference type="SAM" id="Phobius"/>
    </source>
</evidence>
<dbReference type="AlphaFoldDB" id="A0A1G2CFP2"/>
<gene>
    <name evidence="2" type="ORF">A2945_01270</name>
</gene>
<protein>
    <submittedName>
        <fullName evidence="2">Uncharacterized protein</fullName>
    </submittedName>
</protein>
<dbReference type="Proteomes" id="UP000178880">
    <property type="component" value="Unassembled WGS sequence"/>
</dbReference>
<reference evidence="2 3" key="1">
    <citation type="journal article" date="2016" name="Nat. Commun.">
        <title>Thousands of microbial genomes shed light on interconnected biogeochemical processes in an aquifer system.</title>
        <authorList>
            <person name="Anantharaman K."/>
            <person name="Brown C.T."/>
            <person name="Hug L.A."/>
            <person name="Sharon I."/>
            <person name="Castelle C.J."/>
            <person name="Probst A.J."/>
            <person name="Thomas B.C."/>
            <person name="Singh A."/>
            <person name="Wilkins M.J."/>
            <person name="Karaoz U."/>
            <person name="Brodie E.L."/>
            <person name="Williams K.H."/>
            <person name="Hubbard S.S."/>
            <person name="Banfield J.F."/>
        </authorList>
    </citation>
    <scope>NUCLEOTIDE SEQUENCE [LARGE SCALE GENOMIC DNA]</scope>
</reference>
<keyword evidence="1" id="KW-1133">Transmembrane helix</keyword>
<accession>A0A1G2CFP2</accession>
<feature type="transmembrane region" description="Helical" evidence="1">
    <location>
        <begin position="6"/>
        <end position="26"/>
    </location>
</feature>
<evidence type="ECO:0000313" key="2">
    <source>
        <dbReference type="EMBL" id="OGY99470.1"/>
    </source>
</evidence>
<organism evidence="2 3">
    <name type="scientific">Candidatus Liptonbacteria bacterium RIFCSPLOWO2_01_FULL_52_25</name>
    <dbReference type="NCBI Taxonomy" id="1798650"/>
    <lineage>
        <taxon>Bacteria</taxon>
        <taxon>Candidatus Liptoniibacteriota</taxon>
    </lineage>
</organism>
<sequence length="120" mass="13527">MKFNVAFFLAAIAYAYIDFKLILHYLPRSAEEQLREVGMRIHVSMIFWSSVLLLALLSLPGFVVTFFFGHQVSDNPDSILGAASVEAMLLLWCAGLIVATALSTHFPEFTLRWCAKRNTK</sequence>
<feature type="transmembrane region" description="Helical" evidence="1">
    <location>
        <begin position="46"/>
        <end position="69"/>
    </location>
</feature>
<dbReference type="STRING" id="1798650.A2945_01270"/>
<keyword evidence="1" id="KW-0812">Transmembrane</keyword>
<name>A0A1G2CFP2_9BACT</name>
<comment type="caution">
    <text evidence="2">The sequence shown here is derived from an EMBL/GenBank/DDBJ whole genome shotgun (WGS) entry which is preliminary data.</text>
</comment>
<proteinExistence type="predicted"/>
<keyword evidence="1" id="KW-0472">Membrane</keyword>
<evidence type="ECO:0000313" key="3">
    <source>
        <dbReference type="Proteomes" id="UP000178880"/>
    </source>
</evidence>
<feature type="transmembrane region" description="Helical" evidence="1">
    <location>
        <begin position="89"/>
        <end position="111"/>
    </location>
</feature>
<dbReference type="EMBL" id="MHLA01000015">
    <property type="protein sequence ID" value="OGY99470.1"/>
    <property type="molecule type" value="Genomic_DNA"/>
</dbReference>